<organism evidence="1 2">
    <name type="scientific">Parascaris equorum</name>
    <name type="common">Equine roundworm</name>
    <dbReference type="NCBI Taxonomy" id="6256"/>
    <lineage>
        <taxon>Eukaryota</taxon>
        <taxon>Metazoa</taxon>
        <taxon>Ecdysozoa</taxon>
        <taxon>Nematoda</taxon>
        <taxon>Chromadorea</taxon>
        <taxon>Rhabditida</taxon>
        <taxon>Spirurina</taxon>
        <taxon>Ascaridomorpha</taxon>
        <taxon>Ascaridoidea</taxon>
        <taxon>Ascarididae</taxon>
        <taxon>Parascaris</taxon>
    </lineage>
</organism>
<sequence>MNGSNCDGNFSENNSITRSRLAVVRARVSRKEQETTPQRRHMQLNVKTRRVLAVSSKAHLSRFRARWTFVRWRLQFGYERVQNVTDAD</sequence>
<name>A0A914SGH4_PAREQ</name>
<proteinExistence type="predicted"/>
<dbReference type="Proteomes" id="UP000887564">
    <property type="component" value="Unplaced"/>
</dbReference>
<protein>
    <submittedName>
        <fullName evidence="2">Uncharacterized protein</fullName>
    </submittedName>
</protein>
<evidence type="ECO:0000313" key="1">
    <source>
        <dbReference type="Proteomes" id="UP000887564"/>
    </source>
</evidence>
<reference evidence="2" key="1">
    <citation type="submission" date="2022-11" db="UniProtKB">
        <authorList>
            <consortium name="WormBaseParasite"/>
        </authorList>
    </citation>
    <scope>IDENTIFICATION</scope>
</reference>
<accession>A0A914SGH4</accession>
<dbReference type="WBParaSite" id="PEQ_0001309601-mRNA-1">
    <property type="protein sequence ID" value="PEQ_0001309601-mRNA-1"/>
    <property type="gene ID" value="PEQ_0001309601"/>
</dbReference>
<evidence type="ECO:0000313" key="2">
    <source>
        <dbReference type="WBParaSite" id="PEQ_0001309601-mRNA-1"/>
    </source>
</evidence>
<keyword evidence="1" id="KW-1185">Reference proteome</keyword>
<dbReference type="AlphaFoldDB" id="A0A914SGH4"/>